<dbReference type="Proteomes" id="UP001162131">
    <property type="component" value="Unassembled WGS sequence"/>
</dbReference>
<evidence type="ECO:0000313" key="2">
    <source>
        <dbReference type="Proteomes" id="UP001162131"/>
    </source>
</evidence>
<dbReference type="AlphaFoldDB" id="A0AAU9IE52"/>
<sequence length="203" mass="23828">MLSRLSRNFLPSVRSFSGSDPYWLNLKQQHDNYPQYAHLHWHTFDPLEIGKYAKYRSKELYGDHVSEDPTPITWYPEVDELTTLTKEQRDLVYDLYRKKSNDFLRYLELTEDLDVGREGKTLYDGVNEKLLHILKPAQVKESLKYAKKVVADFKAAGATVTKEYVIEKVLEHFLTTFSKHQVHELQHELEPYLKSYGPGCLTD</sequence>
<dbReference type="EMBL" id="CAJZBQ010000001">
    <property type="protein sequence ID" value="CAG9309999.1"/>
    <property type="molecule type" value="Genomic_DNA"/>
</dbReference>
<reference evidence="1" key="1">
    <citation type="submission" date="2021-09" db="EMBL/GenBank/DDBJ databases">
        <authorList>
            <consortium name="AG Swart"/>
            <person name="Singh M."/>
            <person name="Singh A."/>
            <person name="Seah K."/>
            <person name="Emmerich C."/>
        </authorList>
    </citation>
    <scope>NUCLEOTIDE SEQUENCE</scope>
    <source>
        <strain evidence="1">ATCC30299</strain>
    </source>
</reference>
<name>A0AAU9IE52_9CILI</name>
<organism evidence="1 2">
    <name type="scientific">Blepharisma stoltei</name>
    <dbReference type="NCBI Taxonomy" id="1481888"/>
    <lineage>
        <taxon>Eukaryota</taxon>
        <taxon>Sar</taxon>
        <taxon>Alveolata</taxon>
        <taxon>Ciliophora</taxon>
        <taxon>Postciliodesmatophora</taxon>
        <taxon>Heterotrichea</taxon>
        <taxon>Heterotrichida</taxon>
        <taxon>Blepharismidae</taxon>
        <taxon>Blepharisma</taxon>
    </lineage>
</organism>
<proteinExistence type="predicted"/>
<accession>A0AAU9IE52</accession>
<keyword evidence="2" id="KW-1185">Reference proteome</keyword>
<protein>
    <submittedName>
        <fullName evidence="1">Uncharacterized protein</fullName>
    </submittedName>
</protein>
<comment type="caution">
    <text evidence="1">The sequence shown here is derived from an EMBL/GenBank/DDBJ whole genome shotgun (WGS) entry which is preliminary data.</text>
</comment>
<gene>
    <name evidence="1" type="ORF">BSTOLATCC_MIC213</name>
</gene>
<evidence type="ECO:0000313" key="1">
    <source>
        <dbReference type="EMBL" id="CAG9309999.1"/>
    </source>
</evidence>